<dbReference type="RefSeq" id="XP_068353450.1">
    <property type="nucleotide sequence ID" value="XM_068494018.1"/>
</dbReference>
<protein>
    <submittedName>
        <fullName evidence="2">Uncharacterized protein</fullName>
    </submittedName>
</protein>
<dbReference type="VEuPathDB" id="TrichDB:TRFO_07978"/>
<accession>A0A1J4JNM5</accession>
<keyword evidence="3" id="KW-1185">Reference proteome</keyword>
<organism evidence="2 3">
    <name type="scientific">Tritrichomonas foetus</name>
    <dbReference type="NCBI Taxonomy" id="1144522"/>
    <lineage>
        <taxon>Eukaryota</taxon>
        <taxon>Metamonada</taxon>
        <taxon>Parabasalia</taxon>
        <taxon>Tritrichomonadida</taxon>
        <taxon>Tritrichomonadidae</taxon>
        <taxon>Tritrichomonas</taxon>
    </lineage>
</organism>
<sequence length="306" mass="36902">MVNRPSKRESFSKMFYQHQIGPIQGLFQQKIIKHNGTPYDGLLFAEKSEVAKSQFRNQDIIEISDRISEHVFENFYYLAVGQPIPVLRMADFIPYFIKYANEWQCSGVLLEIERQILESPDPELIIQLLCQSPNSFPRVYEFVHNNLEAFKANNLFYDLSVSSLGRIFYPKRDPPVLHGKKTQESIMQLIQKKKEFDKKIEEKKMAEAARVEQVREVKKKNEYFINEKNKLHAQKISIERQNNQIRQKIEEKQNQIKQIEEQTQKDVRYADELRNQIQRLKREIEKKEQNRRERREMRLRTRRWRR</sequence>
<dbReference type="Proteomes" id="UP000179807">
    <property type="component" value="Unassembled WGS sequence"/>
</dbReference>
<feature type="compositionally biased region" description="Basic and acidic residues" evidence="1">
    <location>
        <begin position="284"/>
        <end position="299"/>
    </location>
</feature>
<feature type="region of interest" description="Disordered" evidence="1">
    <location>
        <begin position="284"/>
        <end position="306"/>
    </location>
</feature>
<evidence type="ECO:0000313" key="3">
    <source>
        <dbReference type="Proteomes" id="UP000179807"/>
    </source>
</evidence>
<dbReference type="GeneID" id="94828722"/>
<comment type="caution">
    <text evidence="2">The sequence shown here is derived from an EMBL/GenBank/DDBJ whole genome shotgun (WGS) entry which is preliminary data.</text>
</comment>
<proteinExistence type="predicted"/>
<name>A0A1J4JNM5_9EUKA</name>
<reference evidence="2" key="1">
    <citation type="submission" date="2016-10" db="EMBL/GenBank/DDBJ databases">
        <authorList>
            <person name="Benchimol M."/>
            <person name="Almeida L.G."/>
            <person name="Vasconcelos A.T."/>
            <person name="Perreira-Neves A."/>
            <person name="Rosa I.A."/>
            <person name="Tasca T."/>
            <person name="Bogo M.R."/>
            <person name="de Souza W."/>
        </authorList>
    </citation>
    <scope>NUCLEOTIDE SEQUENCE [LARGE SCALE GENOMIC DNA]</scope>
    <source>
        <strain evidence="2">K</strain>
    </source>
</reference>
<gene>
    <name evidence="2" type="ORF">TRFO_07978</name>
</gene>
<dbReference type="EMBL" id="MLAK01000960">
    <property type="protein sequence ID" value="OHT00314.1"/>
    <property type="molecule type" value="Genomic_DNA"/>
</dbReference>
<evidence type="ECO:0000256" key="1">
    <source>
        <dbReference type="SAM" id="MobiDB-lite"/>
    </source>
</evidence>
<dbReference type="AlphaFoldDB" id="A0A1J4JNM5"/>
<evidence type="ECO:0000313" key="2">
    <source>
        <dbReference type="EMBL" id="OHT00314.1"/>
    </source>
</evidence>